<dbReference type="KEGG" id="upl:DSM104440_00247"/>
<proteinExistence type="predicted"/>
<keyword evidence="1" id="KW-0472">Membrane</keyword>
<reference evidence="2 3" key="1">
    <citation type="submission" date="2020-04" db="EMBL/GenBank/DDBJ databases">
        <title>Usitatibacter rugosus gen. nov., sp. nov. and Usitatibacter palustris sp. nov., novel members of Usitatibacteraceae fam. nov. within the order Nitrosomonadales isolated from soil.</title>
        <authorList>
            <person name="Huber K.J."/>
            <person name="Neumann-Schaal M."/>
            <person name="Geppert A."/>
            <person name="Luckner M."/>
            <person name="Wanner G."/>
            <person name="Overmann J."/>
        </authorList>
    </citation>
    <scope>NUCLEOTIDE SEQUENCE [LARGE SCALE GENOMIC DNA]</scope>
    <source>
        <strain evidence="2 3">Swamp67</strain>
    </source>
</reference>
<keyword evidence="1" id="KW-0812">Transmembrane</keyword>
<protein>
    <recommendedName>
        <fullName evidence="4">Phage holin family protein</fullName>
    </recommendedName>
</protein>
<evidence type="ECO:0000313" key="2">
    <source>
        <dbReference type="EMBL" id="QJR13463.1"/>
    </source>
</evidence>
<name>A0A6M4H431_9PROT</name>
<accession>A0A6M4H431</accession>
<evidence type="ECO:0000256" key="1">
    <source>
        <dbReference type="SAM" id="Phobius"/>
    </source>
</evidence>
<keyword evidence="1" id="KW-1133">Transmembrane helix</keyword>
<dbReference type="Pfam" id="PF07332">
    <property type="entry name" value="Phage_holin_3_6"/>
    <property type="match status" value="1"/>
</dbReference>
<evidence type="ECO:0008006" key="4">
    <source>
        <dbReference type="Google" id="ProtNLM"/>
    </source>
</evidence>
<dbReference type="Proteomes" id="UP000503096">
    <property type="component" value="Chromosome"/>
</dbReference>
<dbReference type="AlphaFoldDB" id="A0A6M4H431"/>
<dbReference type="EMBL" id="CP053073">
    <property type="protein sequence ID" value="QJR13463.1"/>
    <property type="molecule type" value="Genomic_DNA"/>
</dbReference>
<keyword evidence="3" id="KW-1185">Reference proteome</keyword>
<feature type="transmembrane region" description="Helical" evidence="1">
    <location>
        <begin position="38"/>
        <end position="64"/>
    </location>
</feature>
<feature type="transmembrane region" description="Helical" evidence="1">
    <location>
        <begin position="70"/>
        <end position="90"/>
    </location>
</feature>
<evidence type="ECO:0000313" key="3">
    <source>
        <dbReference type="Proteomes" id="UP000503096"/>
    </source>
</evidence>
<dbReference type="InParanoid" id="A0A6M4H431"/>
<sequence length="123" mass="13243">MIGDARTLASDGLRFVRTRLELLAIEVQREKALAVRQLIVASATFFLVSFGMLLAILALALALPEDLRKVVLGGLGACFLVAGAACAAWLMRKGQRTPFSASIDTLRKDESMLRAMPVPEAAK</sequence>
<organism evidence="2 3">
    <name type="scientific">Usitatibacter palustris</name>
    <dbReference type="NCBI Taxonomy" id="2732487"/>
    <lineage>
        <taxon>Bacteria</taxon>
        <taxon>Pseudomonadati</taxon>
        <taxon>Pseudomonadota</taxon>
        <taxon>Betaproteobacteria</taxon>
        <taxon>Nitrosomonadales</taxon>
        <taxon>Usitatibacteraceae</taxon>
        <taxon>Usitatibacter</taxon>
    </lineage>
</organism>
<gene>
    <name evidence="2" type="ORF">DSM104440_00247</name>
</gene>
<dbReference type="InterPro" id="IPR009937">
    <property type="entry name" value="Phage_holin_3_6"/>
</dbReference>